<evidence type="ECO:0000256" key="3">
    <source>
        <dbReference type="ARBA" id="ARBA00022729"/>
    </source>
</evidence>
<dbReference type="Pfam" id="PF13407">
    <property type="entry name" value="Peripla_BP_4"/>
    <property type="match status" value="1"/>
</dbReference>
<evidence type="ECO:0000313" key="6">
    <source>
        <dbReference type="Proteomes" id="UP000196365"/>
    </source>
</evidence>
<dbReference type="GO" id="GO:0030313">
    <property type="term" value="C:cell envelope"/>
    <property type="evidence" value="ECO:0007669"/>
    <property type="project" value="UniProtKB-SubCell"/>
</dbReference>
<dbReference type="InterPro" id="IPR028082">
    <property type="entry name" value="Peripla_BP_I"/>
</dbReference>
<dbReference type="PANTHER" id="PTHR46847:SF1">
    <property type="entry name" value="D-ALLOSE-BINDING PERIPLASMIC PROTEIN-RELATED"/>
    <property type="match status" value="1"/>
</dbReference>
<dbReference type="PANTHER" id="PTHR46847">
    <property type="entry name" value="D-ALLOSE-BINDING PERIPLASMIC PROTEIN-RELATED"/>
    <property type="match status" value="1"/>
</dbReference>
<dbReference type="Gene3D" id="3.40.50.2300">
    <property type="match status" value="2"/>
</dbReference>
<evidence type="ECO:0000256" key="1">
    <source>
        <dbReference type="ARBA" id="ARBA00004196"/>
    </source>
</evidence>
<gene>
    <name evidence="5" type="ORF">SAMN02745973_01030</name>
</gene>
<dbReference type="SUPFAM" id="SSF53822">
    <property type="entry name" value="Periplasmic binding protein-like I"/>
    <property type="match status" value="1"/>
</dbReference>
<feature type="domain" description="Periplasmic binding protein" evidence="4">
    <location>
        <begin position="5"/>
        <end position="100"/>
    </location>
</feature>
<comment type="subcellular location">
    <subcellularLocation>
        <location evidence="1">Cell envelope</location>
    </subcellularLocation>
</comment>
<dbReference type="GO" id="GO:0030246">
    <property type="term" value="F:carbohydrate binding"/>
    <property type="evidence" value="ECO:0007669"/>
    <property type="project" value="UniProtKB-ARBA"/>
</dbReference>
<evidence type="ECO:0000313" key="5">
    <source>
        <dbReference type="EMBL" id="SJZ55760.1"/>
    </source>
</evidence>
<reference evidence="5 6" key="1">
    <citation type="submission" date="2017-02" db="EMBL/GenBank/DDBJ databases">
        <authorList>
            <person name="Peterson S.W."/>
        </authorList>
    </citation>
    <scope>NUCLEOTIDE SEQUENCE [LARGE SCALE GENOMIC DNA]</scope>
    <source>
        <strain evidence="5 6">DSM 15102</strain>
    </source>
</reference>
<proteinExistence type="inferred from homology"/>
<dbReference type="Proteomes" id="UP000196365">
    <property type="component" value="Unassembled WGS sequence"/>
</dbReference>
<keyword evidence="6" id="KW-1185">Reference proteome</keyword>
<sequence length="114" mass="12303">MVARQTANFDRAEGLSVMENILQSQSEIDAVFAHNDEMALGDLEAIKASDRDILVVGFDATKDAIAAIKAGDMTATVQQLPKKIGSVSVETAVKVLRGEEVEEFVPVELELITQ</sequence>
<comment type="similarity">
    <text evidence="2">Belongs to the bacterial solute-binding protein 2 family.</text>
</comment>
<protein>
    <submittedName>
        <fullName evidence="5">Substrate-binding protein domain-containing protein</fullName>
    </submittedName>
</protein>
<evidence type="ECO:0000256" key="2">
    <source>
        <dbReference type="ARBA" id="ARBA00007639"/>
    </source>
</evidence>
<dbReference type="AlphaFoldDB" id="A0A1T4LLZ4"/>
<keyword evidence="3" id="KW-0732">Signal</keyword>
<evidence type="ECO:0000259" key="4">
    <source>
        <dbReference type="Pfam" id="PF13407"/>
    </source>
</evidence>
<name>A0A1T4LLZ4_9FIRM</name>
<accession>A0A1T4LLZ4</accession>
<organism evidence="5 6">
    <name type="scientific">Garciella nitratireducens DSM 15102</name>
    <dbReference type="NCBI Taxonomy" id="1121911"/>
    <lineage>
        <taxon>Bacteria</taxon>
        <taxon>Bacillati</taxon>
        <taxon>Bacillota</taxon>
        <taxon>Clostridia</taxon>
        <taxon>Eubacteriales</taxon>
        <taxon>Eubacteriaceae</taxon>
        <taxon>Garciella</taxon>
    </lineage>
</organism>
<dbReference type="InterPro" id="IPR025997">
    <property type="entry name" value="SBP_2_dom"/>
</dbReference>
<dbReference type="EMBL" id="FUWV01000004">
    <property type="protein sequence ID" value="SJZ55760.1"/>
    <property type="molecule type" value="Genomic_DNA"/>
</dbReference>